<dbReference type="InterPro" id="IPR041698">
    <property type="entry name" value="Methyltransf_25"/>
</dbReference>
<dbReference type="EMBL" id="JBHUOL010000025">
    <property type="protein sequence ID" value="MFD2910223.1"/>
    <property type="molecule type" value="Genomic_DNA"/>
</dbReference>
<dbReference type="GO" id="GO:0032259">
    <property type="term" value="P:methylation"/>
    <property type="evidence" value="ECO:0007669"/>
    <property type="project" value="UniProtKB-KW"/>
</dbReference>
<keyword evidence="3" id="KW-0489">Methyltransferase</keyword>
<dbReference type="RefSeq" id="WP_379809505.1">
    <property type="nucleotide sequence ID" value="NZ_JBHUOL010000025.1"/>
</dbReference>
<proteinExistence type="predicted"/>
<organism evidence="3 4">
    <name type="scientific">Flavobacterium ardleyense</name>
    <dbReference type="NCBI Taxonomy" id="2038737"/>
    <lineage>
        <taxon>Bacteria</taxon>
        <taxon>Pseudomonadati</taxon>
        <taxon>Bacteroidota</taxon>
        <taxon>Flavobacteriia</taxon>
        <taxon>Flavobacteriales</taxon>
        <taxon>Flavobacteriaceae</taxon>
        <taxon>Flavobacterium</taxon>
    </lineage>
</organism>
<name>A0ABW5ZE42_9FLAO</name>
<dbReference type="Pfam" id="PF13649">
    <property type="entry name" value="Methyltransf_25"/>
    <property type="match status" value="1"/>
</dbReference>
<dbReference type="GO" id="GO:0061542">
    <property type="term" value="F:3-demethylubiquinol 3-O-methyltransferase activity"/>
    <property type="evidence" value="ECO:0007669"/>
    <property type="project" value="UniProtKB-EC"/>
</dbReference>
<dbReference type="SUPFAM" id="SSF53335">
    <property type="entry name" value="S-adenosyl-L-methionine-dependent methyltransferases"/>
    <property type="match status" value="1"/>
</dbReference>
<dbReference type="CDD" id="cd02440">
    <property type="entry name" value="AdoMet_MTases"/>
    <property type="match status" value="1"/>
</dbReference>
<dbReference type="InterPro" id="IPR029063">
    <property type="entry name" value="SAM-dependent_MTases_sf"/>
</dbReference>
<keyword evidence="1 3" id="KW-0808">Transferase</keyword>
<accession>A0ABW5ZE42</accession>
<gene>
    <name evidence="3" type="ORF">ACFSX9_15945</name>
</gene>
<evidence type="ECO:0000259" key="2">
    <source>
        <dbReference type="Pfam" id="PF13649"/>
    </source>
</evidence>
<dbReference type="EC" id="2.1.1.222" evidence="3"/>
<dbReference type="GO" id="GO:0102208">
    <property type="term" value="F:2-polyprenyl-6-hydroxyphenol methylase activity"/>
    <property type="evidence" value="ECO:0007669"/>
    <property type="project" value="UniProtKB-EC"/>
</dbReference>
<dbReference type="EC" id="2.1.1.64" evidence="3"/>
<comment type="caution">
    <text evidence="3">The sequence shown here is derived from an EMBL/GenBank/DDBJ whole genome shotgun (WGS) entry which is preliminary data.</text>
</comment>
<sequence>MKDFWNTRYAETDFAYGKNPNQFLVSHLDKIPKGKILFVAEGEGRNAVFAAQNGFEVHAFDYSEAAKVKADALAKEKEVTVSFSVFDVLENPYEKESFDAIIFIFAHFPISIRKEAHNKLLHLLKPNGVILFEAFAKDQLKFNSGGPKEEAMLFSEIEIKDEFQYVTFEFIDTKIVNLDEGPYHQGDASIIRFIGKKY</sequence>
<evidence type="ECO:0000313" key="3">
    <source>
        <dbReference type="EMBL" id="MFD2910223.1"/>
    </source>
</evidence>
<reference evidence="4" key="1">
    <citation type="journal article" date="2019" name="Int. J. Syst. Evol. Microbiol.">
        <title>The Global Catalogue of Microorganisms (GCM) 10K type strain sequencing project: providing services to taxonomists for standard genome sequencing and annotation.</title>
        <authorList>
            <consortium name="The Broad Institute Genomics Platform"/>
            <consortium name="The Broad Institute Genome Sequencing Center for Infectious Disease"/>
            <person name="Wu L."/>
            <person name="Ma J."/>
        </authorList>
    </citation>
    <scope>NUCLEOTIDE SEQUENCE [LARGE SCALE GENOMIC DNA]</scope>
    <source>
        <strain evidence="4">KCTC 52644</strain>
    </source>
</reference>
<evidence type="ECO:0000313" key="4">
    <source>
        <dbReference type="Proteomes" id="UP001597549"/>
    </source>
</evidence>
<protein>
    <submittedName>
        <fullName evidence="3">Class I SAM-dependent methyltransferase</fullName>
        <ecNumber evidence="3">2.1.1.222</ecNumber>
        <ecNumber evidence="3">2.1.1.64</ecNumber>
    </submittedName>
</protein>
<dbReference type="Gene3D" id="3.40.50.150">
    <property type="entry name" value="Vaccinia Virus protein VP39"/>
    <property type="match status" value="1"/>
</dbReference>
<dbReference type="PANTHER" id="PTHR43861:SF3">
    <property type="entry name" value="PUTATIVE (AFU_ORTHOLOGUE AFUA_2G14390)-RELATED"/>
    <property type="match status" value="1"/>
</dbReference>
<dbReference type="Proteomes" id="UP001597549">
    <property type="component" value="Unassembled WGS sequence"/>
</dbReference>
<keyword evidence="4" id="KW-1185">Reference proteome</keyword>
<feature type="domain" description="Methyltransferase" evidence="2">
    <location>
        <begin position="36"/>
        <end position="128"/>
    </location>
</feature>
<dbReference type="PANTHER" id="PTHR43861">
    <property type="entry name" value="TRANS-ACONITATE 2-METHYLTRANSFERASE-RELATED"/>
    <property type="match status" value="1"/>
</dbReference>
<evidence type="ECO:0000256" key="1">
    <source>
        <dbReference type="ARBA" id="ARBA00022679"/>
    </source>
</evidence>